<dbReference type="GO" id="GO:0071044">
    <property type="term" value="P:histone mRNA catabolic process"/>
    <property type="evidence" value="ECO:0007669"/>
    <property type="project" value="TreeGrafter"/>
</dbReference>
<feature type="region of interest" description="Disordered" evidence="6">
    <location>
        <begin position="860"/>
        <end position="919"/>
    </location>
</feature>
<name>A0AAW1QYV6_9CHLO</name>
<dbReference type="GO" id="GO:0000176">
    <property type="term" value="C:nuclear exosome (RNase complex)"/>
    <property type="evidence" value="ECO:0007669"/>
    <property type="project" value="TreeGrafter"/>
</dbReference>
<evidence type="ECO:0000313" key="8">
    <source>
        <dbReference type="EMBL" id="KAK9826647.1"/>
    </source>
</evidence>
<feature type="region of interest" description="Disordered" evidence="6">
    <location>
        <begin position="785"/>
        <end position="840"/>
    </location>
</feature>
<dbReference type="GO" id="GO:0000166">
    <property type="term" value="F:nucleotide binding"/>
    <property type="evidence" value="ECO:0007669"/>
    <property type="project" value="InterPro"/>
</dbReference>
<feature type="compositionally biased region" description="Polar residues" evidence="6">
    <location>
        <begin position="180"/>
        <end position="190"/>
    </location>
</feature>
<dbReference type="GO" id="GO:0000467">
    <property type="term" value="P:exonucleolytic trimming to generate mature 3'-end of 5.8S rRNA from tricistronic rRNA transcript (SSU-rRNA, 5.8S rRNA, LSU-rRNA)"/>
    <property type="evidence" value="ECO:0007669"/>
    <property type="project" value="InterPro"/>
</dbReference>
<evidence type="ECO:0000256" key="6">
    <source>
        <dbReference type="SAM" id="MobiDB-lite"/>
    </source>
</evidence>
<sequence length="1331" mass="139414">MISLLPLALRKKLAASRRARSGHKRLCKPVCNPQRRSRPTLQKRVVETSPAITAPPAEKARSRPVLFVLEKRAAQASKGMKQLRSLGRACSRAEQAVLPSGPDFYYHSGFRGFFQPVGQIQEQLKGLITKFQEPGHEHGPDWSSTQAAYEWATSMLDKHLDAVDSSLSLIGRPTPPALDGSQNNAPQASASPILVNSRGRKRSFSELQAGSVDGPRPQDAFPAPPDNSNQPFQPTIHPFLEGKLGRMDSETVSGSSPCLEALQEVPSGVDKRAKLQATSDKLHAHIQALGLASQSKRAGQPRTAVGHPLGAVLENLQYQEWQLSTLTPRKPKSLEVTPLTYIDTLPALQEAAKRLAKADELAVDLEHHGFRSFQGFTCLMQMSTREEDIIIDTLALRAHVGPTLGPMFANPQVVKVLHGSDSDIHWLQRDFGIYIANLFDTGQAARVLGLQGFGLAFLLQKYCNVKADKQYQLADWRVRPLAPELLHYARSDTHYLLYIYDCMKAELVASGDKMAVAACPLPISGPQGALGTCLERSRQLCLSLYEKELFTETSYLDLYQRLATPLPPQQLAVFAGLFAWRDKKAREADESTGYVVSRTLLLSLSSLMPSTALELRAMLGGRSPVVGRHAEEVVRVITKSREQAPPASHLQASESLQPSRRQHSPLGNLMSSDAAVDASLATLSAPSQVADGAAPAHDPMDSSSIDGFLSSPAMPAALGAADPAPATFAWEHARQDSDVSANHACATETANLDQPRTLPPSMVPVIIPQHGSSASQTSQAIGIAGSNVPEGQADGGAVRDKLPGRAKAKRAGGSAMGGMFGRKPSTAAAAMPEPASRPISGVPRAVHQLNEVSELNALMSSSAAQTPSSHGTLPSSSGTGQQKSSVPVASTSPGEASPFQSAMSPSAGLQQAGTATSGRAPAIPAHMSLLPQAQHPSPATSHPSGGAVAVPMATPPSGQMKGSVVLPHVQGQAATGTGNMDAVLDPSAADRGGAGSAAAMMNTWAQDSNARVLTDGQPAAKKSKAAVRVQRAQRSAFGSGIGACNTQAASTPQQSAAAIMEMLALPFTFAPSSTPTAAARVLDAEPGAAIDGEPMASPGMEAGGDGPQQADAASVRSVVEQLKAGAGHDGDAAQPPGASPSPADDPGPAMLLSEASDFLPMPMSDAHRPQHERKRTHNHQAPSGLTPQQSHVSLHMGPGDSGPTGNGLIKNGFDYNSALKAAPGLDLAASGSASRGHHEGRGGRGRRGRGRGGNSSRGQAQGASLDGRQKTRKMVNPWAVGGEDGEPRSGGGGFGRRGAGQRGRGERHGGGGGGVSRNRSMPKAGNKSMNF</sequence>
<dbReference type="SMART" id="SM00341">
    <property type="entry name" value="HRDC"/>
    <property type="match status" value="1"/>
</dbReference>
<feature type="region of interest" description="Disordered" evidence="6">
    <location>
        <begin position="640"/>
        <end position="669"/>
    </location>
</feature>
<dbReference type="GO" id="GO:0005730">
    <property type="term" value="C:nucleolus"/>
    <property type="evidence" value="ECO:0007669"/>
    <property type="project" value="TreeGrafter"/>
</dbReference>
<evidence type="ECO:0000313" key="9">
    <source>
        <dbReference type="Proteomes" id="UP001438707"/>
    </source>
</evidence>
<evidence type="ECO:0000256" key="1">
    <source>
        <dbReference type="ARBA" id="ARBA00004123"/>
    </source>
</evidence>
<feature type="compositionally biased region" description="Polar residues" evidence="6">
    <location>
        <begin position="650"/>
        <end position="659"/>
    </location>
</feature>
<keyword evidence="3" id="KW-0378">Hydrolase</keyword>
<dbReference type="EMBL" id="JALJOS010000020">
    <property type="protein sequence ID" value="KAK9826647.1"/>
    <property type="molecule type" value="Genomic_DNA"/>
</dbReference>
<feature type="compositionally biased region" description="Polar residues" evidence="6">
    <location>
        <begin position="860"/>
        <end position="917"/>
    </location>
</feature>
<feature type="compositionally biased region" description="Gly residues" evidence="6">
    <location>
        <begin position="1288"/>
        <end position="1302"/>
    </location>
</feature>
<dbReference type="InterPro" id="IPR002121">
    <property type="entry name" value="HRDC_dom"/>
</dbReference>
<dbReference type="InterPro" id="IPR012337">
    <property type="entry name" value="RNaseH-like_sf"/>
</dbReference>
<gene>
    <name evidence="8" type="ORF">WJX74_007717</name>
</gene>
<feature type="region of interest" description="Disordered" evidence="6">
    <location>
        <begin position="1228"/>
        <end position="1331"/>
    </location>
</feature>
<evidence type="ECO:0000259" key="7">
    <source>
        <dbReference type="PROSITE" id="PS50967"/>
    </source>
</evidence>
<accession>A0AAW1QYV6</accession>
<evidence type="ECO:0000256" key="2">
    <source>
        <dbReference type="ARBA" id="ARBA00022722"/>
    </source>
</evidence>
<dbReference type="GO" id="GO:0000175">
    <property type="term" value="F:3'-5'-RNA exonuclease activity"/>
    <property type="evidence" value="ECO:0007669"/>
    <property type="project" value="InterPro"/>
</dbReference>
<dbReference type="InterPro" id="IPR002562">
    <property type="entry name" value="3'-5'_exonuclease_dom"/>
</dbReference>
<dbReference type="GO" id="GO:0071051">
    <property type="term" value="P:poly(A)-dependent snoRNA 3'-end processing"/>
    <property type="evidence" value="ECO:0007669"/>
    <property type="project" value="TreeGrafter"/>
</dbReference>
<dbReference type="SMART" id="SM00474">
    <property type="entry name" value="35EXOc"/>
    <property type="match status" value="1"/>
</dbReference>
<feature type="compositionally biased region" description="Low complexity" evidence="6">
    <location>
        <begin position="1254"/>
        <end position="1264"/>
    </location>
</feature>
<keyword evidence="5" id="KW-0539">Nucleus</keyword>
<dbReference type="Proteomes" id="UP001438707">
    <property type="component" value="Unassembled WGS sequence"/>
</dbReference>
<comment type="caution">
    <text evidence="8">The sequence shown here is derived from an EMBL/GenBank/DDBJ whole genome shotgun (WGS) entry which is preliminary data.</text>
</comment>
<dbReference type="SUPFAM" id="SSF53098">
    <property type="entry name" value="Ribonuclease H-like"/>
    <property type="match status" value="1"/>
</dbReference>
<dbReference type="GO" id="GO:0071038">
    <property type="term" value="P:TRAMP-dependent tRNA surveillance pathway"/>
    <property type="evidence" value="ECO:0007669"/>
    <property type="project" value="TreeGrafter"/>
</dbReference>
<dbReference type="CDD" id="cd06147">
    <property type="entry name" value="Rrp6p_like_exo"/>
    <property type="match status" value="1"/>
</dbReference>
<dbReference type="GO" id="GO:0071039">
    <property type="term" value="P:nuclear polyadenylation-dependent CUT catabolic process"/>
    <property type="evidence" value="ECO:0007669"/>
    <property type="project" value="TreeGrafter"/>
</dbReference>
<dbReference type="PANTHER" id="PTHR12124:SF47">
    <property type="entry name" value="EXOSOME COMPONENT 10"/>
    <property type="match status" value="1"/>
</dbReference>
<keyword evidence="9" id="KW-1185">Reference proteome</keyword>
<dbReference type="InterPro" id="IPR044876">
    <property type="entry name" value="HRDC_dom_sf"/>
</dbReference>
<organism evidence="8 9">
    <name type="scientific">Apatococcus lobatus</name>
    <dbReference type="NCBI Taxonomy" id="904363"/>
    <lineage>
        <taxon>Eukaryota</taxon>
        <taxon>Viridiplantae</taxon>
        <taxon>Chlorophyta</taxon>
        <taxon>core chlorophytes</taxon>
        <taxon>Trebouxiophyceae</taxon>
        <taxon>Chlorellales</taxon>
        <taxon>Chlorellaceae</taxon>
        <taxon>Apatococcus</taxon>
    </lineage>
</organism>
<dbReference type="GO" id="GO:0071037">
    <property type="term" value="P:nuclear polyadenylation-dependent snRNA catabolic process"/>
    <property type="evidence" value="ECO:0007669"/>
    <property type="project" value="TreeGrafter"/>
</dbReference>
<dbReference type="GO" id="GO:0071036">
    <property type="term" value="P:nuclear polyadenylation-dependent snoRNA catabolic process"/>
    <property type="evidence" value="ECO:0007669"/>
    <property type="project" value="TreeGrafter"/>
</dbReference>
<dbReference type="PROSITE" id="PS50967">
    <property type="entry name" value="HRDC"/>
    <property type="match status" value="1"/>
</dbReference>
<dbReference type="Pfam" id="PF00570">
    <property type="entry name" value="HRDC"/>
    <property type="match status" value="1"/>
</dbReference>
<protein>
    <recommendedName>
        <fullName evidence="7">HRDC domain-containing protein</fullName>
    </recommendedName>
</protein>
<keyword evidence="4" id="KW-0269">Exonuclease</keyword>
<dbReference type="GO" id="GO:0071035">
    <property type="term" value="P:nuclear polyadenylation-dependent rRNA catabolic process"/>
    <property type="evidence" value="ECO:0007669"/>
    <property type="project" value="TreeGrafter"/>
</dbReference>
<dbReference type="Gene3D" id="3.30.420.10">
    <property type="entry name" value="Ribonuclease H-like superfamily/Ribonuclease H"/>
    <property type="match status" value="1"/>
</dbReference>
<dbReference type="Gene3D" id="1.10.150.80">
    <property type="entry name" value="HRDC domain"/>
    <property type="match status" value="1"/>
</dbReference>
<evidence type="ECO:0000256" key="5">
    <source>
        <dbReference type="ARBA" id="ARBA00023242"/>
    </source>
</evidence>
<keyword evidence="2" id="KW-0540">Nuclease</keyword>
<feature type="compositionally biased region" description="Polar residues" evidence="6">
    <location>
        <begin position="1179"/>
        <end position="1192"/>
    </location>
</feature>
<feature type="region of interest" description="Disordered" evidence="6">
    <location>
        <begin position="689"/>
        <end position="708"/>
    </location>
</feature>
<comment type="subcellular location">
    <subcellularLocation>
        <location evidence="1">Nucleus</location>
    </subcellularLocation>
</comment>
<evidence type="ECO:0000256" key="4">
    <source>
        <dbReference type="ARBA" id="ARBA00022839"/>
    </source>
</evidence>
<dbReference type="SUPFAM" id="SSF47819">
    <property type="entry name" value="HRDC-like"/>
    <property type="match status" value="1"/>
</dbReference>
<dbReference type="Pfam" id="PF01612">
    <property type="entry name" value="DNA_pol_A_exo1"/>
    <property type="match status" value="1"/>
</dbReference>
<evidence type="ECO:0000256" key="3">
    <source>
        <dbReference type="ARBA" id="ARBA00022801"/>
    </source>
</evidence>
<feature type="region of interest" description="Disordered" evidence="6">
    <location>
        <begin position="171"/>
        <end position="237"/>
    </location>
</feature>
<dbReference type="InterPro" id="IPR036397">
    <property type="entry name" value="RNaseH_sf"/>
</dbReference>
<dbReference type="InterPro" id="IPR045092">
    <property type="entry name" value="Rrp6-like"/>
</dbReference>
<dbReference type="GO" id="GO:0071040">
    <property type="term" value="P:nuclear polyadenylation-dependent antisense transcript catabolic process"/>
    <property type="evidence" value="ECO:0007669"/>
    <property type="project" value="TreeGrafter"/>
</dbReference>
<dbReference type="PANTHER" id="PTHR12124">
    <property type="entry name" value="POLYMYOSITIS/SCLERODERMA AUTOANTIGEN-RELATED"/>
    <property type="match status" value="1"/>
</dbReference>
<reference evidence="8 9" key="1">
    <citation type="journal article" date="2024" name="Nat. Commun.">
        <title>Phylogenomics reveals the evolutionary origins of lichenization in chlorophyte algae.</title>
        <authorList>
            <person name="Puginier C."/>
            <person name="Libourel C."/>
            <person name="Otte J."/>
            <person name="Skaloud P."/>
            <person name="Haon M."/>
            <person name="Grisel S."/>
            <person name="Petersen M."/>
            <person name="Berrin J.G."/>
            <person name="Delaux P.M."/>
            <person name="Dal Grande F."/>
            <person name="Keller J."/>
        </authorList>
    </citation>
    <scope>NUCLEOTIDE SEQUENCE [LARGE SCALE GENOMIC DNA]</scope>
    <source>
        <strain evidence="8 9">SAG 2145</strain>
    </source>
</reference>
<dbReference type="GO" id="GO:0003727">
    <property type="term" value="F:single-stranded RNA binding"/>
    <property type="evidence" value="ECO:0007669"/>
    <property type="project" value="TreeGrafter"/>
</dbReference>
<proteinExistence type="predicted"/>
<dbReference type="InterPro" id="IPR010997">
    <property type="entry name" value="HRDC-like_sf"/>
</dbReference>
<dbReference type="InterPro" id="IPR049559">
    <property type="entry name" value="Rrp6p-like_exo"/>
</dbReference>
<feature type="region of interest" description="Disordered" evidence="6">
    <location>
        <begin position="1089"/>
        <end position="1212"/>
    </location>
</feature>
<feature type="domain" description="HRDC" evidence="7">
    <location>
        <begin position="567"/>
        <end position="647"/>
    </location>
</feature>